<accession>A0A376AGZ9</accession>
<feature type="domain" description="N-acyl amino acid synthase FeeM catalytic core" evidence="1">
    <location>
        <begin position="36"/>
        <end position="192"/>
    </location>
</feature>
<dbReference type="InterPro" id="IPR016181">
    <property type="entry name" value="Acyl_CoA_acyltransferase"/>
</dbReference>
<organism evidence="2 3">
    <name type="scientific">Ciceribacter selenitireducens ATCC BAA-1503</name>
    <dbReference type="NCBI Taxonomy" id="1336235"/>
    <lineage>
        <taxon>Bacteria</taxon>
        <taxon>Pseudomonadati</taxon>
        <taxon>Pseudomonadota</taxon>
        <taxon>Alphaproteobacteria</taxon>
        <taxon>Hyphomicrobiales</taxon>
        <taxon>Rhizobiaceae</taxon>
        <taxon>Ciceribacter</taxon>
    </lineage>
</organism>
<evidence type="ECO:0000313" key="3">
    <source>
        <dbReference type="Proteomes" id="UP000254764"/>
    </source>
</evidence>
<dbReference type="EMBL" id="UEYP01000003">
    <property type="protein sequence ID" value="SSC67089.1"/>
    <property type="molecule type" value="Genomic_DNA"/>
</dbReference>
<dbReference type="RefSeq" id="WP_115669763.1">
    <property type="nucleotide sequence ID" value="NZ_UEYP01000003.1"/>
</dbReference>
<sequence>MNARAEVPESFAARLMSLLDNIEYRRIESSEDFGEIERLRYRAYKAADVLPVGAASLIDDIDFDDHAYVFGVYYFEELVSTVRLHYVTPSHPVAQSSGVFPDAIDDFLEAGLTLIDPARFAVEPQVAAELPVLPYITLRPSIVAAAYFKADRVLQHVRPPHAAFYKRVFYADTIVDRRMTEIYGLELTLLATNTHTTGRKLLERYPFFNSGEHERRLMFGRDRTQAAPSLTVLPSARLVFEGHIPGAIAGVHY</sequence>
<gene>
    <name evidence="2" type="ORF">RHIZ70_2797</name>
</gene>
<dbReference type="Proteomes" id="UP000254764">
    <property type="component" value="Unassembled WGS sequence"/>
</dbReference>
<evidence type="ECO:0000259" key="1">
    <source>
        <dbReference type="Pfam" id="PF21926"/>
    </source>
</evidence>
<proteinExistence type="predicted"/>
<dbReference type="AlphaFoldDB" id="A0A376AGZ9"/>
<evidence type="ECO:0000313" key="2">
    <source>
        <dbReference type="EMBL" id="SSC67089.1"/>
    </source>
</evidence>
<protein>
    <recommendedName>
        <fullName evidence="1">N-acyl amino acid synthase FeeM catalytic core domain-containing protein</fullName>
    </recommendedName>
</protein>
<dbReference type="Gene3D" id="3.40.630.30">
    <property type="match status" value="1"/>
</dbReference>
<dbReference type="SUPFAM" id="SSF55729">
    <property type="entry name" value="Acyl-CoA N-acyltransferases (Nat)"/>
    <property type="match status" value="1"/>
</dbReference>
<dbReference type="OrthoDB" id="9812697at2"/>
<dbReference type="Pfam" id="PF21926">
    <property type="entry name" value="FeeM"/>
    <property type="match status" value="1"/>
</dbReference>
<dbReference type="InterPro" id="IPR054597">
    <property type="entry name" value="FeeM_cat"/>
</dbReference>
<keyword evidence="3" id="KW-1185">Reference proteome</keyword>
<name>A0A376AGZ9_9HYPH</name>
<reference evidence="3" key="1">
    <citation type="submission" date="2018-07" db="EMBL/GenBank/DDBJ databases">
        <authorList>
            <person name="Peiro R."/>
            <person name="Begona"/>
            <person name="Cbmso G."/>
            <person name="Lopez M."/>
            <person name="Gonzalez S."/>
        </authorList>
    </citation>
    <scope>NUCLEOTIDE SEQUENCE [LARGE SCALE GENOMIC DNA]</scope>
</reference>